<evidence type="ECO:0008006" key="3">
    <source>
        <dbReference type="Google" id="ProtNLM"/>
    </source>
</evidence>
<proteinExistence type="predicted"/>
<keyword evidence="2" id="KW-1185">Reference proteome</keyword>
<dbReference type="EMBL" id="QKYT01000126">
    <property type="protein sequence ID" value="RIA92439.1"/>
    <property type="molecule type" value="Genomic_DNA"/>
</dbReference>
<evidence type="ECO:0000313" key="2">
    <source>
        <dbReference type="Proteomes" id="UP000265703"/>
    </source>
</evidence>
<evidence type="ECO:0000313" key="1">
    <source>
        <dbReference type="EMBL" id="RIA92439.1"/>
    </source>
</evidence>
<comment type="caution">
    <text evidence="1">The sequence shown here is derived from an EMBL/GenBank/DDBJ whole genome shotgun (WGS) entry which is preliminary data.</text>
</comment>
<gene>
    <name evidence="1" type="ORF">C1645_845733</name>
</gene>
<organism evidence="1 2">
    <name type="scientific">Glomus cerebriforme</name>
    <dbReference type="NCBI Taxonomy" id="658196"/>
    <lineage>
        <taxon>Eukaryota</taxon>
        <taxon>Fungi</taxon>
        <taxon>Fungi incertae sedis</taxon>
        <taxon>Mucoromycota</taxon>
        <taxon>Glomeromycotina</taxon>
        <taxon>Glomeromycetes</taxon>
        <taxon>Glomerales</taxon>
        <taxon>Glomeraceae</taxon>
        <taxon>Glomus</taxon>
    </lineage>
</organism>
<sequence>METFNSEIKNKSFEVKDDVTSKGIKHEVEIYDSQNLRYVPYGLYETKTNNMFKYSGLEMGIIPTEDCSIKPFEDPLNNGYFLHYLDKKIKTYDLFKLYNDTSYLATLYVGYLNYLVDNCKPDFPPRINVEEFVDENQNNPKIKDRSKMNGGNSFMVYRKYLKKHLEILEINIPMQQLSTLSSILWARESKEVKDWYRDLSGQIKKSHNNHLRKHISKSCKTIRNEKDMKRNGGNSFMIYRSNLNEYLKSIGKPLSMTELSSLASVLWSREPDDVKFQCKVILDQTKKMLNEEILKLHYKQ</sequence>
<dbReference type="SUPFAM" id="SSF47095">
    <property type="entry name" value="HMG-box"/>
    <property type="match status" value="2"/>
</dbReference>
<name>A0A397T538_9GLOM</name>
<dbReference type="Proteomes" id="UP000265703">
    <property type="component" value="Unassembled WGS sequence"/>
</dbReference>
<dbReference type="AlphaFoldDB" id="A0A397T538"/>
<protein>
    <recommendedName>
        <fullName evidence="3">HMG box domain-containing protein</fullName>
    </recommendedName>
</protein>
<accession>A0A397T538</accession>
<reference evidence="1 2" key="1">
    <citation type="submission" date="2018-06" db="EMBL/GenBank/DDBJ databases">
        <title>Comparative genomics reveals the genomic features of Rhizophagus irregularis, R. cerebriforme, R. diaphanum and Gigaspora rosea, and their symbiotic lifestyle signature.</title>
        <authorList>
            <person name="Morin E."/>
            <person name="San Clemente H."/>
            <person name="Chen E.C.H."/>
            <person name="De La Providencia I."/>
            <person name="Hainaut M."/>
            <person name="Kuo A."/>
            <person name="Kohler A."/>
            <person name="Murat C."/>
            <person name="Tang N."/>
            <person name="Roy S."/>
            <person name="Loubradou J."/>
            <person name="Henrissat B."/>
            <person name="Grigoriev I.V."/>
            <person name="Corradi N."/>
            <person name="Roux C."/>
            <person name="Martin F.M."/>
        </authorList>
    </citation>
    <scope>NUCLEOTIDE SEQUENCE [LARGE SCALE GENOMIC DNA]</scope>
    <source>
        <strain evidence="1 2">DAOM 227022</strain>
    </source>
</reference>
<dbReference type="OrthoDB" id="6247875at2759"/>
<dbReference type="Gene3D" id="1.10.30.10">
    <property type="entry name" value="High mobility group box domain"/>
    <property type="match status" value="1"/>
</dbReference>
<dbReference type="InterPro" id="IPR036910">
    <property type="entry name" value="HMG_box_dom_sf"/>
</dbReference>